<feature type="transmembrane region" description="Helical" evidence="6">
    <location>
        <begin position="6"/>
        <end position="24"/>
    </location>
</feature>
<feature type="domain" description="Copper resistance protein D" evidence="7">
    <location>
        <begin position="161"/>
        <end position="256"/>
    </location>
</feature>
<evidence type="ECO:0000256" key="6">
    <source>
        <dbReference type="SAM" id="Phobius"/>
    </source>
</evidence>
<dbReference type="AlphaFoldDB" id="A0A255YEI5"/>
<protein>
    <recommendedName>
        <fullName evidence="7">Copper resistance protein D domain-containing protein</fullName>
    </recommendedName>
</protein>
<evidence type="ECO:0000256" key="1">
    <source>
        <dbReference type="ARBA" id="ARBA00004651"/>
    </source>
</evidence>
<keyword evidence="3 6" id="KW-0812">Transmembrane</keyword>
<comment type="caution">
    <text evidence="8">The sequence shown here is derived from an EMBL/GenBank/DDBJ whole genome shotgun (WGS) entry which is preliminary data.</text>
</comment>
<evidence type="ECO:0000256" key="3">
    <source>
        <dbReference type="ARBA" id="ARBA00022692"/>
    </source>
</evidence>
<feature type="transmembrane region" description="Helical" evidence="6">
    <location>
        <begin position="67"/>
        <end position="93"/>
    </location>
</feature>
<dbReference type="EMBL" id="NOXT01000113">
    <property type="protein sequence ID" value="OYQ27619.1"/>
    <property type="molecule type" value="Genomic_DNA"/>
</dbReference>
<dbReference type="GO" id="GO:0006825">
    <property type="term" value="P:copper ion transport"/>
    <property type="evidence" value="ECO:0007669"/>
    <property type="project" value="InterPro"/>
</dbReference>
<evidence type="ECO:0000256" key="4">
    <source>
        <dbReference type="ARBA" id="ARBA00022989"/>
    </source>
</evidence>
<evidence type="ECO:0000259" key="7">
    <source>
        <dbReference type="Pfam" id="PF05425"/>
    </source>
</evidence>
<dbReference type="InterPro" id="IPR008457">
    <property type="entry name" value="Cu-R_CopD_dom"/>
</dbReference>
<comment type="subcellular location">
    <subcellularLocation>
        <location evidence="1">Cell membrane</location>
        <topology evidence="1">Multi-pass membrane protein</topology>
    </subcellularLocation>
</comment>
<dbReference type="PANTHER" id="PTHR34820">
    <property type="entry name" value="INNER MEMBRANE PROTEIN YEBZ"/>
    <property type="match status" value="1"/>
</dbReference>
<organism evidence="8 9">
    <name type="scientific">Sandarakinorhabdus cyanobacteriorum</name>
    <dbReference type="NCBI Taxonomy" id="1981098"/>
    <lineage>
        <taxon>Bacteria</taxon>
        <taxon>Pseudomonadati</taxon>
        <taxon>Pseudomonadota</taxon>
        <taxon>Alphaproteobacteria</taxon>
        <taxon>Sphingomonadales</taxon>
        <taxon>Sphingosinicellaceae</taxon>
        <taxon>Sandarakinorhabdus</taxon>
    </lineage>
</organism>
<gene>
    <name evidence="8" type="ORF">CHU93_10145</name>
</gene>
<evidence type="ECO:0000313" key="9">
    <source>
        <dbReference type="Proteomes" id="UP000216991"/>
    </source>
</evidence>
<reference evidence="8 9" key="1">
    <citation type="submission" date="2017-07" db="EMBL/GenBank/DDBJ databases">
        <title>Sandarakinorhabdus cyanobacteriorum sp. nov., a novel bacterium isolated from cyanobacterial aggregates in a eutrophic lake.</title>
        <authorList>
            <person name="Cai H."/>
        </authorList>
    </citation>
    <scope>NUCLEOTIDE SEQUENCE [LARGE SCALE GENOMIC DNA]</scope>
    <source>
        <strain evidence="8 9">TH057</strain>
    </source>
</reference>
<dbReference type="GO" id="GO:0005886">
    <property type="term" value="C:plasma membrane"/>
    <property type="evidence" value="ECO:0007669"/>
    <property type="project" value="UniProtKB-SubCell"/>
</dbReference>
<proteinExistence type="predicted"/>
<evidence type="ECO:0000256" key="2">
    <source>
        <dbReference type="ARBA" id="ARBA00022475"/>
    </source>
</evidence>
<dbReference type="InterPro" id="IPR032694">
    <property type="entry name" value="CopC/D"/>
</dbReference>
<keyword evidence="5 6" id="KW-0472">Membrane</keyword>
<keyword evidence="2" id="KW-1003">Cell membrane</keyword>
<dbReference type="Pfam" id="PF05425">
    <property type="entry name" value="CopD"/>
    <property type="match status" value="1"/>
</dbReference>
<evidence type="ECO:0000313" key="8">
    <source>
        <dbReference type="EMBL" id="OYQ27619.1"/>
    </source>
</evidence>
<name>A0A255YEI5_9SPHN</name>
<feature type="transmembrane region" description="Helical" evidence="6">
    <location>
        <begin position="100"/>
        <end position="118"/>
    </location>
</feature>
<feature type="transmembrane region" description="Helical" evidence="6">
    <location>
        <begin position="160"/>
        <end position="183"/>
    </location>
</feature>
<dbReference type="PANTHER" id="PTHR34820:SF4">
    <property type="entry name" value="INNER MEMBRANE PROTEIN YEBZ"/>
    <property type="match status" value="1"/>
</dbReference>
<dbReference type="Proteomes" id="UP000216991">
    <property type="component" value="Unassembled WGS sequence"/>
</dbReference>
<accession>A0A255YEI5</accession>
<feature type="transmembrane region" description="Helical" evidence="6">
    <location>
        <begin position="31"/>
        <end position="55"/>
    </location>
</feature>
<feature type="transmembrane region" description="Helical" evidence="6">
    <location>
        <begin position="195"/>
        <end position="215"/>
    </location>
</feature>
<keyword evidence="9" id="KW-1185">Reference proteome</keyword>
<keyword evidence="4 6" id="KW-1133">Transmembrane helix</keyword>
<evidence type="ECO:0000256" key="5">
    <source>
        <dbReference type="ARBA" id="ARBA00023136"/>
    </source>
</evidence>
<feature type="transmembrane region" description="Helical" evidence="6">
    <location>
        <begin position="244"/>
        <end position="260"/>
    </location>
</feature>
<sequence length="265" mass="26732">MAPLAAARLALLASLAPAFGLILFRPAARRWIVVLVSAALAANLALLLAMAASYAERPPWALRTDDAMLVLAMPLAGPAFVARAGLILIVLLVPARRVQWPAAALALASLALAGHAAAAAPWRLAAAMLHLLAAGAWAGGIIALWLGLRRGEGDAGARAAAFAGPGLAIVLLLAVTGAVAAVALAPGPAAALGTAWGRLLAAKLLLVLAMLALAWRHRDQLVPMVLAGRAGAPRRLMASLRMEGGLWLAVAALVALAGLMDPAGG</sequence>
<feature type="transmembrane region" description="Helical" evidence="6">
    <location>
        <begin position="124"/>
        <end position="148"/>
    </location>
</feature>